<dbReference type="EMBL" id="JAHUTI010000215">
    <property type="protein sequence ID" value="MED6231810.1"/>
    <property type="molecule type" value="Genomic_DNA"/>
</dbReference>
<reference evidence="2 3" key="1">
    <citation type="submission" date="2021-07" db="EMBL/GenBank/DDBJ databases">
        <authorList>
            <person name="Palmer J.M."/>
        </authorList>
    </citation>
    <scope>NUCLEOTIDE SEQUENCE [LARGE SCALE GENOMIC DNA]</scope>
    <source>
        <strain evidence="2 3">AT_MEX2019</strain>
        <tissue evidence="2">Muscle</tissue>
    </source>
</reference>
<protein>
    <submittedName>
        <fullName evidence="2">Uncharacterized protein</fullName>
    </submittedName>
</protein>
<sequence length="55" mass="5896">TPQTPSVELQPRPCRGPSRLPTKTPSRAPCCLSLKEAASPCFSKSTTASNRAHMN</sequence>
<name>A0ABU7A306_9TELE</name>
<proteinExistence type="predicted"/>
<feature type="non-terminal residue" evidence="2">
    <location>
        <position position="1"/>
    </location>
</feature>
<evidence type="ECO:0000313" key="3">
    <source>
        <dbReference type="Proteomes" id="UP001345963"/>
    </source>
</evidence>
<gene>
    <name evidence="2" type="ORF">ATANTOWER_009341</name>
</gene>
<feature type="region of interest" description="Disordered" evidence="1">
    <location>
        <begin position="1"/>
        <end position="27"/>
    </location>
</feature>
<dbReference type="Proteomes" id="UP001345963">
    <property type="component" value="Unassembled WGS sequence"/>
</dbReference>
<comment type="caution">
    <text evidence="2">The sequence shown here is derived from an EMBL/GenBank/DDBJ whole genome shotgun (WGS) entry which is preliminary data.</text>
</comment>
<feature type="non-terminal residue" evidence="2">
    <location>
        <position position="55"/>
    </location>
</feature>
<organism evidence="2 3">
    <name type="scientific">Ataeniobius toweri</name>
    <dbReference type="NCBI Taxonomy" id="208326"/>
    <lineage>
        <taxon>Eukaryota</taxon>
        <taxon>Metazoa</taxon>
        <taxon>Chordata</taxon>
        <taxon>Craniata</taxon>
        <taxon>Vertebrata</taxon>
        <taxon>Euteleostomi</taxon>
        <taxon>Actinopterygii</taxon>
        <taxon>Neopterygii</taxon>
        <taxon>Teleostei</taxon>
        <taxon>Neoteleostei</taxon>
        <taxon>Acanthomorphata</taxon>
        <taxon>Ovalentaria</taxon>
        <taxon>Atherinomorphae</taxon>
        <taxon>Cyprinodontiformes</taxon>
        <taxon>Goodeidae</taxon>
        <taxon>Ataeniobius</taxon>
    </lineage>
</organism>
<keyword evidence="3" id="KW-1185">Reference proteome</keyword>
<accession>A0ABU7A306</accession>
<evidence type="ECO:0000256" key="1">
    <source>
        <dbReference type="SAM" id="MobiDB-lite"/>
    </source>
</evidence>
<evidence type="ECO:0000313" key="2">
    <source>
        <dbReference type="EMBL" id="MED6231810.1"/>
    </source>
</evidence>